<protein>
    <submittedName>
        <fullName evidence="4">Histone-lysine N-methyltransferase 2B</fullName>
    </submittedName>
</protein>
<dbReference type="InterPro" id="IPR046341">
    <property type="entry name" value="SET_dom_sf"/>
</dbReference>
<proteinExistence type="predicted"/>
<dbReference type="GO" id="GO:0032259">
    <property type="term" value="P:methylation"/>
    <property type="evidence" value="ECO:0007669"/>
    <property type="project" value="UniProtKB-KW"/>
</dbReference>
<comment type="caution">
    <text evidence="4">The sequence shown here is derived from an EMBL/GenBank/DDBJ whole genome shotgun (WGS) entry which is preliminary data.</text>
</comment>
<dbReference type="GO" id="GO:0035097">
    <property type="term" value="C:histone methyltransferase complex"/>
    <property type="evidence" value="ECO:0007669"/>
    <property type="project" value="TreeGrafter"/>
</dbReference>
<evidence type="ECO:0000256" key="2">
    <source>
        <dbReference type="ARBA" id="ARBA00023163"/>
    </source>
</evidence>
<evidence type="ECO:0000313" key="5">
    <source>
        <dbReference type="Proteomes" id="UP000289886"/>
    </source>
</evidence>
<feature type="region of interest" description="Disordered" evidence="3">
    <location>
        <begin position="382"/>
        <end position="415"/>
    </location>
</feature>
<keyword evidence="1" id="KW-0805">Transcription regulation</keyword>
<dbReference type="AlphaFoldDB" id="A0A444UY99"/>
<evidence type="ECO:0000313" key="4">
    <source>
        <dbReference type="EMBL" id="RXM93165.1"/>
    </source>
</evidence>
<keyword evidence="4" id="KW-0808">Transferase</keyword>
<keyword evidence="5" id="KW-1185">Reference proteome</keyword>
<dbReference type="SUPFAM" id="SSF82199">
    <property type="entry name" value="SET domain"/>
    <property type="match status" value="1"/>
</dbReference>
<evidence type="ECO:0000256" key="1">
    <source>
        <dbReference type="ARBA" id="ARBA00023015"/>
    </source>
</evidence>
<feature type="compositionally biased region" description="Basic residues" evidence="3">
    <location>
        <begin position="392"/>
        <end position="402"/>
    </location>
</feature>
<dbReference type="EMBL" id="SCEB01005045">
    <property type="protein sequence ID" value="RXM93165.1"/>
    <property type="molecule type" value="Genomic_DNA"/>
</dbReference>
<dbReference type="GO" id="GO:0045893">
    <property type="term" value="P:positive regulation of DNA-templated transcription"/>
    <property type="evidence" value="ECO:0007669"/>
    <property type="project" value="TreeGrafter"/>
</dbReference>
<name>A0A444UY99_ACIRT</name>
<accession>A0A444UY99</accession>
<gene>
    <name evidence="4" type="ORF">EOD39_19374</name>
</gene>
<sequence length="571" mass="60234">MLGMVHDAVLFLVEQLFGASLCSRHKFCFHKQEDLEEELPINPSGCARAEVYLRRATSLELPMAMRFRHLERTSKEAVGVYRSAIHGRGLFCKRNIDAGEMVIEYSGIVIRSVLTDKREKYYDSKTTQPPQSQLPRGLVCVSTASSVTLASYSQLSLPMFSSSHSVPPGTPAVTIVSSAHAGVQSPEVKRREVALCQPVRPAAPILINGYSAAVPVSREQPQPPPPRGRVISLNLSAPQPQAAAPALSGHTLLTVREVGGQNPDGNPQVLLVNKFGQIFVKNPTDNTFHLPGANSPSLSFIGQIKSLLQSNALASTLAASGNLSAMGGGQAVHHSPLSPVGVGAAAAAPAAVAASSSTLVQRLAPGQGPAARYLAYSSNGGGAPSAENLQKAQKKPKKKRPAPLKASDSLTKPASVSVCQSNLGQLYVQSQPTPPPGPVGVPSWTVRDPMMNLLPAVNLVAGRSTGMWSPPPPSVGPRILSATPSSGPLFRVPPALSRANALNPSAPGLLEPVPFTLAALQRPRTQVRIKRVSSLSDRISVKKSKMDVEAVQRAGLLENTQHAVSGFTSSR</sequence>
<dbReference type="GO" id="GO:0042800">
    <property type="term" value="F:histone H3K4 methyltransferase activity"/>
    <property type="evidence" value="ECO:0007669"/>
    <property type="project" value="TreeGrafter"/>
</dbReference>
<organism evidence="4 5">
    <name type="scientific">Acipenser ruthenus</name>
    <name type="common">Sterlet sturgeon</name>
    <dbReference type="NCBI Taxonomy" id="7906"/>
    <lineage>
        <taxon>Eukaryota</taxon>
        <taxon>Metazoa</taxon>
        <taxon>Chordata</taxon>
        <taxon>Craniata</taxon>
        <taxon>Vertebrata</taxon>
        <taxon>Euteleostomi</taxon>
        <taxon>Actinopterygii</taxon>
        <taxon>Chondrostei</taxon>
        <taxon>Acipenseriformes</taxon>
        <taxon>Acipenseridae</taxon>
        <taxon>Acipenser</taxon>
    </lineage>
</organism>
<dbReference type="Gene3D" id="2.170.270.10">
    <property type="entry name" value="SET domain"/>
    <property type="match status" value="1"/>
</dbReference>
<dbReference type="PANTHER" id="PTHR45838">
    <property type="entry name" value="HISTONE-LYSINE-N-METHYLTRANSFERASE 2 KMT2 FAMILY MEMBER"/>
    <property type="match status" value="1"/>
</dbReference>
<dbReference type="Proteomes" id="UP000289886">
    <property type="component" value="Unassembled WGS sequence"/>
</dbReference>
<keyword evidence="4" id="KW-0489">Methyltransferase</keyword>
<dbReference type="PANTHER" id="PTHR45838:SF3">
    <property type="entry name" value="HISTONE-LYSINE N-METHYLTRANSFERASE 2B"/>
    <property type="match status" value="1"/>
</dbReference>
<keyword evidence="2" id="KW-0804">Transcription</keyword>
<reference evidence="4 5" key="1">
    <citation type="submission" date="2019-01" db="EMBL/GenBank/DDBJ databases">
        <title>Draft Genome and Complete Hox-Cluster Characterization of the Sterlet Sturgeon (Acipenser ruthenus).</title>
        <authorList>
            <person name="Wei Q."/>
        </authorList>
    </citation>
    <scope>NUCLEOTIDE SEQUENCE [LARGE SCALE GENOMIC DNA]</scope>
    <source>
        <strain evidence="4">WHYD16114868_AA</strain>
        <tissue evidence="4">Blood</tissue>
    </source>
</reference>
<evidence type="ECO:0000256" key="3">
    <source>
        <dbReference type="SAM" id="MobiDB-lite"/>
    </source>
</evidence>